<protein>
    <submittedName>
        <fullName evidence="2">Uncharacterized protein</fullName>
    </submittedName>
</protein>
<dbReference type="Proteomes" id="UP000218231">
    <property type="component" value="Unassembled WGS sequence"/>
</dbReference>
<comment type="caution">
    <text evidence="2">The sequence shown here is derived from an EMBL/GenBank/DDBJ whole genome shotgun (WGS) entry which is preliminary data.</text>
</comment>
<evidence type="ECO:0000313" key="2">
    <source>
        <dbReference type="EMBL" id="PAV69020.1"/>
    </source>
</evidence>
<reference evidence="2 3" key="1">
    <citation type="journal article" date="2017" name="Curr. Biol.">
        <title>Genome architecture and evolution of a unichromosomal asexual nematode.</title>
        <authorList>
            <person name="Fradin H."/>
            <person name="Zegar C."/>
            <person name="Gutwein M."/>
            <person name="Lucas J."/>
            <person name="Kovtun M."/>
            <person name="Corcoran D."/>
            <person name="Baugh L.R."/>
            <person name="Kiontke K."/>
            <person name="Gunsalus K."/>
            <person name="Fitch D.H."/>
            <person name="Piano F."/>
        </authorList>
    </citation>
    <scope>NUCLEOTIDE SEQUENCE [LARGE SCALE GENOMIC DNA]</scope>
    <source>
        <strain evidence="2">PF1309</strain>
    </source>
</reference>
<keyword evidence="3" id="KW-1185">Reference proteome</keyword>
<sequence length="251" mass="27586">MYPMLGHLGHCVRASKLSGCKDSCLVSDLTEVQTDDVGLVDRHLRSAVLVRRRGSVLHVHQLLLQGLDAEAGHLSLNFERFEANGMETRRCINSSSTSQWKLCSFRGRLTKIYLLHGNNQQQRMVHMLVYGGAGSFTRDLLNENYGKNKLVRLEEEDLSRKIVEEDVCTGDIRMWFDLHGLALRGFAAQSAGSCEDATGSDSSTVAVVKDADVDGTVGDRGTVEATGPRAIPDWTTNADTDRASRGRASSF</sequence>
<feature type="region of interest" description="Disordered" evidence="1">
    <location>
        <begin position="216"/>
        <end position="251"/>
    </location>
</feature>
<proteinExistence type="predicted"/>
<organism evidence="2 3">
    <name type="scientific">Diploscapter pachys</name>
    <dbReference type="NCBI Taxonomy" id="2018661"/>
    <lineage>
        <taxon>Eukaryota</taxon>
        <taxon>Metazoa</taxon>
        <taxon>Ecdysozoa</taxon>
        <taxon>Nematoda</taxon>
        <taxon>Chromadorea</taxon>
        <taxon>Rhabditida</taxon>
        <taxon>Rhabditina</taxon>
        <taxon>Rhabditomorpha</taxon>
        <taxon>Rhabditoidea</taxon>
        <taxon>Rhabditidae</taxon>
        <taxon>Diploscapter</taxon>
    </lineage>
</organism>
<dbReference type="EMBL" id="LIAE01009632">
    <property type="protein sequence ID" value="PAV69020.1"/>
    <property type="molecule type" value="Genomic_DNA"/>
</dbReference>
<evidence type="ECO:0000313" key="3">
    <source>
        <dbReference type="Proteomes" id="UP000218231"/>
    </source>
</evidence>
<evidence type="ECO:0000256" key="1">
    <source>
        <dbReference type="SAM" id="MobiDB-lite"/>
    </source>
</evidence>
<name>A0A2A2K542_9BILA</name>
<dbReference type="AlphaFoldDB" id="A0A2A2K542"/>
<gene>
    <name evidence="2" type="ORF">WR25_13926</name>
</gene>
<accession>A0A2A2K542</accession>